<dbReference type="GO" id="GO:0015293">
    <property type="term" value="F:symporter activity"/>
    <property type="evidence" value="ECO:0007669"/>
    <property type="project" value="TreeGrafter"/>
</dbReference>
<protein>
    <submittedName>
        <fullName evidence="3">Nucleoside permease</fullName>
    </submittedName>
</protein>
<gene>
    <name evidence="3" type="primary">nupX_2</name>
    <name evidence="3" type="ORF">NCTC10851_01803</name>
</gene>
<dbReference type="Proteomes" id="UP000254507">
    <property type="component" value="Unassembled WGS sequence"/>
</dbReference>
<feature type="transmembrane region" description="Helical" evidence="1">
    <location>
        <begin position="133"/>
        <end position="157"/>
    </location>
</feature>
<dbReference type="Pfam" id="PF07662">
    <property type="entry name" value="Nucleos_tra2_C"/>
    <property type="match status" value="1"/>
</dbReference>
<accession>A0A380VGM3</accession>
<dbReference type="GO" id="GO:0005337">
    <property type="term" value="F:nucleoside transmembrane transporter activity"/>
    <property type="evidence" value="ECO:0007669"/>
    <property type="project" value="InterPro"/>
</dbReference>
<keyword evidence="1" id="KW-1133">Transmembrane helix</keyword>
<reference evidence="3 4" key="1">
    <citation type="submission" date="2018-06" db="EMBL/GenBank/DDBJ databases">
        <authorList>
            <consortium name="Pathogen Informatics"/>
            <person name="Doyle S."/>
        </authorList>
    </citation>
    <scope>NUCLEOTIDE SEQUENCE [LARGE SCALE GENOMIC DNA]</scope>
    <source>
        <strain evidence="3 4">NCTC10851</strain>
    </source>
</reference>
<evidence type="ECO:0000313" key="4">
    <source>
        <dbReference type="Proteomes" id="UP000254507"/>
    </source>
</evidence>
<dbReference type="InterPro" id="IPR008276">
    <property type="entry name" value="C_nuclsd_transpt"/>
</dbReference>
<organism evidence="3 4">
    <name type="scientific">Actinobacillus seminis</name>
    <dbReference type="NCBI Taxonomy" id="722"/>
    <lineage>
        <taxon>Bacteria</taxon>
        <taxon>Pseudomonadati</taxon>
        <taxon>Pseudomonadota</taxon>
        <taxon>Gammaproteobacteria</taxon>
        <taxon>Pasteurellales</taxon>
        <taxon>Pasteurellaceae</taxon>
        <taxon>Actinobacillus</taxon>
    </lineage>
</organism>
<name>A0A380VGM3_9PAST</name>
<feature type="transmembrane region" description="Helical" evidence="1">
    <location>
        <begin position="91"/>
        <end position="112"/>
    </location>
</feature>
<keyword evidence="1" id="KW-0812">Transmembrane</keyword>
<evidence type="ECO:0000259" key="2">
    <source>
        <dbReference type="Pfam" id="PF07662"/>
    </source>
</evidence>
<sequence length="158" mass="16478">MLIAFIALIAMLNWIISAIAGFIGQDGVTLQSLLGYLFRPIAWSIGVPWDEAQISGALIGEKLILNEFIAYVDFTNYLSSNAETQLSPKTIAIGTFALCGFANLGSIAILVGGLGSMAPNRRSDVARMGLRTVIAGSLSNLMSGAIAGLFIGIAGAVL</sequence>
<keyword evidence="1" id="KW-0472">Membrane</keyword>
<proteinExistence type="predicted"/>
<dbReference type="AlphaFoldDB" id="A0A380VGM3"/>
<evidence type="ECO:0000313" key="3">
    <source>
        <dbReference type="EMBL" id="SUU37895.1"/>
    </source>
</evidence>
<dbReference type="PANTHER" id="PTHR10590:SF4">
    <property type="entry name" value="SOLUTE CARRIER FAMILY 28 MEMBER 3"/>
    <property type="match status" value="1"/>
</dbReference>
<evidence type="ECO:0000256" key="1">
    <source>
        <dbReference type="SAM" id="Phobius"/>
    </source>
</evidence>
<dbReference type="GO" id="GO:0005886">
    <property type="term" value="C:plasma membrane"/>
    <property type="evidence" value="ECO:0007669"/>
    <property type="project" value="TreeGrafter"/>
</dbReference>
<dbReference type="PANTHER" id="PTHR10590">
    <property type="entry name" value="SODIUM/NUCLEOSIDE COTRANSPORTER"/>
    <property type="match status" value="1"/>
</dbReference>
<dbReference type="InterPro" id="IPR011657">
    <property type="entry name" value="CNT_C_dom"/>
</dbReference>
<dbReference type="EMBL" id="UFSB01000001">
    <property type="protein sequence ID" value="SUU37895.1"/>
    <property type="molecule type" value="Genomic_DNA"/>
</dbReference>
<feature type="domain" description="Concentrative nucleoside transporter C-terminal" evidence="2">
    <location>
        <begin position="1"/>
        <end position="148"/>
    </location>
</feature>